<reference evidence="3 4" key="1">
    <citation type="submission" date="2018-03" db="EMBL/GenBank/DDBJ databases">
        <title>Genomic Encyclopedia of Archaeal and Bacterial Type Strains, Phase II (KMG-II): from individual species to whole genera.</title>
        <authorList>
            <person name="Goeker M."/>
        </authorList>
    </citation>
    <scope>NUCLEOTIDE SEQUENCE [LARGE SCALE GENOMIC DNA]</scope>
    <source>
        <strain evidence="3 4">DSM 19711</strain>
    </source>
</reference>
<evidence type="ECO:0000256" key="1">
    <source>
        <dbReference type="SAM" id="MobiDB-lite"/>
    </source>
</evidence>
<keyword evidence="2" id="KW-0472">Membrane</keyword>
<sequence>MDQNENQPLDGTVVGFSGATAPGATPVPHTGYAAHAPNWPPAAWVTGVNAVPVVRPRRRWVPFALAGAGLVLLLGGGGAGYAIGHSTTSTATSQLVPGSGQFPGSADGSGPFGGGFPDGTTDQGRGQLPDGTQLGQQDGGTGTGTGTGTSDGTTT</sequence>
<keyword evidence="2" id="KW-0812">Transmembrane</keyword>
<dbReference type="AlphaFoldDB" id="A0A2T0R8H2"/>
<evidence type="ECO:0000313" key="3">
    <source>
        <dbReference type="EMBL" id="PRY17442.1"/>
    </source>
</evidence>
<accession>A0A2T0R8H2</accession>
<feature type="compositionally biased region" description="Gly residues" evidence="1">
    <location>
        <begin position="137"/>
        <end position="149"/>
    </location>
</feature>
<comment type="caution">
    <text evidence="3">The sequence shown here is derived from an EMBL/GenBank/DDBJ whole genome shotgun (WGS) entry which is preliminary data.</text>
</comment>
<protein>
    <submittedName>
        <fullName evidence="3">Uncharacterized protein</fullName>
    </submittedName>
</protein>
<evidence type="ECO:0000256" key="2">
    <source>
        <dbReference type="SAM" id="Phobius"/>
    </source>
</evidence>
<organism evidence="3 4">
    <name type="scientific">Kineococcus rhizosphaerae</name>
    <dbReference type="NCBI Taxonomy" id="559628"/>
    <lineage>
        <taxon>Bacteria</taxon>
        <taxon>Bacillati</taxon>
        <taxon>Actinomycetota</taxon>
        <taxon>Actinomycetes</taxon>
        <taxon>Kineosporiales</taxon>
        <taxon>Kineosporiaceae</taxon>
        <taxon>Kineococcus</taxon>
    </lineage>
</organism>
<feature type="transmembrane region" description="Helical" evidence="2">
    <location>
        <begin position="63"/>
        <end position="84"/>
    </location>
</feature>
<feature type="region of interest" description="Disordered" evidence="1">
    <location>
        <begin position="1"/>
        <end position="22"/>
    </location>
</feature>
<proteinExistence type="predicted"/>
<feature type="region of interest" description="Disordered" evidence="1">
    <location>
        <begin position="90"/>
        <end position="155"/>
    </location>
</feature>
<dbReference type="RefSeq" id="WP_106208215.1">
    <property type="nucleotide sequence ID" value="NZ_PVZF01000002.1"/>
</dbReference>
<evidence type="ECO:0000313" key="4">
    <source>
        <dbReference type="Proteomes" id="UP000238083"/>
    </source>
</evidence>
<keyword evidence="2" id="KW-1133">Transmembrane helix</keyword>
<gene>
    <name evidence="3" type="ORF">CLV37_102405</name>
</gene>
<name>A0A2T0R8H2_9ACTN</name>
<dbReference type="Proteomes" id="UP000238083">
    <property type="component" value="Unassembled WGS sequence"/>
</dbReference>
<keyword evidence="4" id="KW-1185">Reference proteome</keyword>
<dbReference type="EMBL" id="PVZF01000002">
    <property type="protein sequence ID" value="PRY17442.1"/>
    <property type="molecule type" value="Genomic_DNA"/>
</dbReference>